<gene>
    <name evidence="4" type="ORF">QYE76_025394</name>
</gene>
<feature type="region of interest" description="Disordered" evidence="2">
    <location>
        <begin position="51"/>
        <end position="70"/>
    </location>
</feature>
<feature type="compositionally biased region" description="Pro residues" evidence="2">
    <location>
        <begin position="252"/>
        <end position="268"/>
    </location>
</feature>
<reference evidence="4" key="1">
    <citation type="submission" date="2023-07" db="EMBL/GenBank/DDBJ databases">
        <title>A chromosome-level genome assembly of Lolium multiflorum.</title>
        <authorList>
            <person name="Chen Y."/>
            <person name="Copetti D."/>
            <person name="Kolliker R."/>
            <person name="Studer B."/>
        </authorList>
    </citation>
    <scope>NUCLEOTIDE SEQUENCE</scope>
    <source>
        <strain evidence="4">02402/16</strain>
        <tissue evidence="4">Leaf</tissue>
    </source>
</reference>
<feature type="region of interest" description="Disordered" evidence="2">
    <location>
        <begin position="246"/>
        <end position="271"/>
    </location>
</feature>
<keyword evidence="5" id="KW-1185">Reference proteome</keyword>
<comment type="similarity">
    <text evidence="1">Belongs to the fantastic four family.</text>
</comment>
<protein>
    <recommendedName>
        <fullName evidence="3">FAF domain-containing protein</fullName>
    </recommendedName>
</protein>
<evidence type="ECO:0000259" key="3">
    <source>
        <dbReference type="Pfam" id="PF11250"/>
    </source>
</evidence>
<dbReference type="PANTHER" id="PTHR33155:SF75">
    <property type="entry name" value="OS02G0750800 PROTEIN"/>
    <property type="match status" value="1"/>
</dbReference>
<feature type="region of interest" description="Disordered" evidence="2">
    <location>
        <begin position="296"/>
        <end position="329"/>
    </location>
</feature>
<evidence type="ECO:0000313" key="5">
    <source>
        <dbReference type="Proteomes" id="UP001231189"/>
    </source>
</evidence>
<organism evidence="4 5">
    <name type="scientific">Lolium multiflorum</name>
    <name type="common">Italian ryegrass</name>
    <name type="synonym">Lolium perenne subsp. multiflorum</name>
    <dbReference type="NCBI Taxonomy" id="4521"/>
    <lineage>
        <taxon>Eukaryota</taxon>
        <taxon>Viridiplantae</taxon>
        <taxon>Streptophyta</taxon>
        <taxon>Embryophyta</taxon>
        <taxon>Tracheophyta</taxon>
        <taxon>Spermatophyta</taxon>
        <taxon>Magnoliopsida</taxon>
        <taxon>Liliopsida</taxon>
        <taxon>Poales</taxon>
        <taxon>Poaceae</taxon>
        <taxon>BOP clade</taxon>
        <taxon>Pooideae</taxon>
        <taxon>Poodae</taxon>
        <taxon>Poeae</taxon>
        <taxon>Poeae Chloroplast Group 2 (Poeae type)</taxon>
        <taxon>Loliodinae</taxon>
        <taxon>Loliinae</taxon>
        <taxon>Lolium</taxon>
    </lineage>
</organism>
<dbReference type="PANTHER" id="PTHR33155">
    <property type="entry name" value="FANTASTIC FOUR-LIKE PROTEIN (DUF3049)"/>
    <property type="match status" value="1"/>
</dbReference>
<accession>A0AAD8VU79</accession>
<feature type="region of interest" description="Disordered" evidence="2">
    <location>
        <begin position="140"/>
        <end position="172"/>
    </location>
</feature>
<sequence length="329" mass="35233">MLLPISRPTDKFAPLAGLRSLLVPDTVAGGGGGVVVTRTILASLPCGGSEIVKQESGDGESVDDDEEDEGCWVPYGRREPGRRRRLPPPIPSLAARSALRRARTDDRRLVICKVRVMRPDYYVRARRVRGGRLVMRLHEREDDGPLPAPDLLPPPTQVDTATTSNEKVDDAPAPLPAAAGCFEDVAKYQYAVGSSPLHQTPLLRMLLEDDVWHESNAGGRLLLRRGGSLLLRPGGSLLRRNSATAATAAAFPLPPPAPSRRPPPPTRPTPADAVLLAGAASRPARLFARRAVAPSRPFAGPITLPLARERAADPAVPRPPARSRSVSGM</sequence>
<dbReference type="EMBL" id="JAUUTY010000006">
    <property type="protein sequence ID" value="KAK1619877.1"/>
    <property type="molecule type" value="Genomic_DNA"/>
</dbReference>
<dbReference type="AlphaFoldDB" id="A0AAD8VU79"/>
<evidence type="ECO:0000256" key="2">
    <source>
        <dbReference type="SAM" id="MobiDB-lite"/>
    </source>
</evidence>
<evidence type="ECO:0000256" key="1">
    <source>
        <dbReference type="ARBA" id="ARBA00008690"/>
    </source>
</evidence>
<feature type="compositionally biased region" description="Acidic residues" evidence="2">
    <location>
        <begin position="57"/>
        <end position="70"/>
    </location>
</feature>
<proteinExistence type="inferred from homology"/>
<feature type="compositionally biased region" description="Pro residues" evidence="2">
    <location>
        <begin position="146"/>
        <end position="156"/>
    </location>
</feature>
<dbReference type="InterPro" id="IPR046431">
    <property type="entry name" value="FAF_dom"/>
</dbReference>
<dbReference type="InterPro" id="IPR021410">
    <property type="entry name" value="FAF"/>
</dbReference>
<dbReference type="Proteomes" id="UP001231189">
    <property type="component" value="Unassembled WGS sequence"/>
</dbReference>
<comment type="caution">
    <text evidence="4">The sequence shown here is derived from an EMBL/GenBank/DDBJ whole genome shotgun (WGS) entry which is preliminary data.</text>
</comment>
<dbReference type="Pfam" id="PF11250">
    <property type="entry name" value="FAF"/>
    <property type="match status" value="1"/>
</dbReference>
<feature type="domain" description="FAF" evidence="3">
    <location>
        <begin position="86"/>
        <end position="137"/>
    </location>
</feature>
<evidence type="ECO:0000313" key="4">
    <source>
        <dbReference type="EMBL" id="KAK1619877.1"/>
    </source>
</evidence>
<name>A0AAD8VU79_LOLMU</name>